<dbReference type="EMBL" id="KU521356">
    <property type="protein sequence ID" value="ANM45033.1"/>
    <property type="molecule type" value="Genomic_DNA"/>
</dbReference>
<dbReference type="Proteomes" id="UP000224336">
    <property type="component" value="Segment"/>
</dbReference>
<proteinExistence type="predicted"/>
<feature type="transmembrane region" description="Helical" evidence="1">
    <location>
        <begin position="6"/>
        <end position="25"/>
    </location>
</feature>
<evidence type="ECO:0000256" key="1">
    <source>
        <dbReference type="SAM" id="Phobius"/>
    </source>
</evidence>
<sequence>MYKVFVISMITLTAISTCVTFIINIKNHYIHWMGVYKVRYVLDKMPNGISYFFYQNAVQDIIDKESSKITNQHIFTSFIYDINSLIILKCNNRETANE</sequence>
<keyword evidence="1" id="KW-1133">Transmembrane helix</keyword>
<protein>
    <submittedName>
        <fullName evidence="2">Uncharacterized protein</fullName>
    </submittedName>
</protein>
<accession>A0A192Y5N3</accession>
<reference evidence="2 3" key="1">
    <citation type="journal article" date="2016" name="Sci. Rep.">
        <title>A proposed integrated approach for the preclinical evaluation of phage therapy in Pseudomonas infections.</title>
        <authorList>
            <person name="Danis-Wlodarczyk K."/>
            <person name="Vandenheuvel D."/>
            <person name="Jang H.B."/>
            <person name="Briers Y."/>
            <person name="Olszak T."/>
            <person name="Arabski M."/>
            <person name="Wasik S."/>
            <person name="Drabik M."/>
            <person name="Higgins G."/>
            <person name="Tyrrell J."/>
            <person name="Harvey B.J."/>
            <person name="Noben J.P."/>
            <person name="Lavigne R."/>
            <person name="Drulis-Kawa Z."/>
        </authorList>
    </citation>
    <scope>NUCLEOTIDE SEQUENCE [LARGE SCALE GENOMIC DNA]</scope>
</reference>
<evidence type="ECO:0000313" key="2">
    <source>
        <dbReference type="EMBL" id="ANM45033.1"/>
    </source>
</evidence>
<evidence type="ECO:0000313" key="3">
    <source>
        <dbReference type="Proteomes" id="UP000224336"/>
    </source>
</evidence>
<organism evidence="2 3">
    <name type="scientific">Pseudomonas phage KTN4</name>
    <dbReference type="NCBI Taxonomy" id="1862701"/>
    <lineage>
        <taxon>Viruses</taxon>
        <taxon>Duplodnaviria</taxon>
        <taxon>Heunggongvirae</taxon>
        <taxon>Uroviricota</taxon>
        <taxon>Caudoviricetes</taxon>
        <taxon>Chimalliviridae</taxon>
        <taxon>Phikzvirus</taxon>
        <taxon>Phikzvirus phiKZ</taxon>
    </lineage>
</organism>
<keyword evidence="1" id="KW-0472">Membrane</keyword>
<name>A0A192Y5N3_9CAUD</name>
<gene>
    <name evidence="2" type="ORF">KTN4_275</name>
</gene>
<keyword evidence="1" id="KW-0812">Transmembrane</keyword>